<keyword evidence="2" id="KW-0472">Membrane</keyword>
<accession>A0A5J6TBL8</accession>
<dbReference type="EMBL" id="MN234162">
    <property type="protein sequence ID" value="QFG08200.1"/>
    <property type="molecule type" value="Genomic_DNA"/>
</dbReference>
<sequence>MLEWFMALGFSATGFIGGWCLGYAMKMDKIKEQMVQEYHEEQEHRKRLQLERNGRNVPKRPDAAPGASRVHSVKTGRNTKPRGGGR</sequence>
<dbReference type="Proteomes" id="UP000325832">
    <property type="component" value="Genome"/>
</dbReference>
<keyword evidence="2" id="KW-0812">Transmembrane</keyword>
<feature type="compositionally biased region" description="Basic residues" evidence="1">
    <location>
        <begin position="71"/>
        <end position="86"/>
    </location>
</feature>
<evidence type="ECO:0000313" key="3">
    <source>
        <dbReference type="EMBL" id="QFG08200.1"/>
    </source>
</evidence>
<reference evidence="3 4" key="1">
    <citation type="submission" date="2019-07" db="EMBL/GenBank/DDBJ databases">
        <authorList>
            <person name="Lauer M.J."/>
            <person name="Stoner T.H."/>
            <person name="Garlena R.A."/>
            <person name="Russell D.A."/>
            <person name="Pope W.H."/>
            <person name="Jacobs-Sera D."/>
            <person name="Hatfull G.F."/>
        </authorList>
    </citation>
    <scope>NUCLEOTIDE SEQUENCE [LARGE SCALE GENOMIC DNA]</scope>
</reference>
<gene>
    <name evidence="3" type="primary">62</name>
    <name evidence="3" type="ORF">PBI_GRETELLYN_62</name>
</gene>
<feature type="transmembrane region" description="Helical" evidence="2">
    <location>
        <begin position="6"/>
        <end position="24"/>
    </location>
</feature>
<evidence type="ECO:0000256" key="1">
    <source>
        <dbReference type="SAM" id="MobiDB-lite"/>
    </source>
</evidence>
<feature type="region of interest" description="Disordered" evidence="1">
    <location>
        <begin position="41"/>
        <end position="86"/>
    </location>
</feature>
<protein>
    <submittedName>
        <fullName evidence="3">Uncharacterized protein</fullName>
    </submittedName>
</protein>
<organism evidence="3 4">
    <name type="scientific">Gordonia phage GretelLyn</name>
    <dbReference type="NCBI Taxonomy" id="2599844"/>
    <lineage>
        <taxon>Viruses</taxon>
        <taxon>Duplodnaviria</taxon>
        <taxon>Heunggongvirae</taxon>
        <taxon>Uroviricota</taxon>
        <taxon>Caudoviricetes</taxon>
        <taxon>Dovevirinae</taxon>
        <taxon>Lambovirus</taxon>
        <taxon>Lambovirus sadboi</taxon>
    </lineage>
</organism>
<feature type="compositionally biased region" description="Basic and acidic residues" evidence="1">
    <location>
        <begin position="41"/>
        <end position="62"/>
    </location>
</feature>
<keyword evidence="2" id="KW-1133">Transmembrane helix</keyword>
<name>A0A5J6TBL8_9CAUD</name>
<evidence type="ECO:0000313" key="4">
    <source>
        <dbReference type="Proteomes" id="UP000325832"/>
    </source>
</evidence>
<proteinExistence type="predicted"/>
<evidence type="ECO:0000256" key="2">
    <source>
        <dbReference type="SAM" id="Phobius"/>
    </source>
</evidence>